<gene>
    <name evidence="1" type="ORF">H8S59_10445</name>
</gene>
<keyword evidence="2" id="KW-1185">Reference proteome</keyword>
<evidence type="ECO:0008006" key="3">
    <source>
        <dbReference type="Google" id="ProtNLM"/>
    </source>
</evidence>
<dbReference type="RefSeq" id="WP_187521361.1">
    <property type="nucleotide sequence ID" value="NZ_JACONW010000038.1"/>
</dbReference>
<proteinExistence type="predicted"/>
<accession>A0ABR7B0P9</accession>
<dbReference type="Proteomes" id="UP000651852">
    <property type="component" value="Unassembled WGS sequence"/>
</dbReference>
<reference evidence="1 2" key="1">
    <citation type="submission" date="2020-08" db="EMBL/GenBank/DDBJ databases">
        <title>Putative novel bacterial strains isolated from necrotic wheat leaf tissues caused by Xanthomonas translucens.</title>
        <authorList>
            <person name="Tambong J.T."/>
        </authorList>
    </citation>
    <scope>NUCLEOTIDE SEQUENCE [LARGE SCALE GENOMIC DNA]</scope>
    <source>
        <strain evidence="1 2">DOAB 1069</strain>
    </source>
</reference>
<dbReference type="EMBL" id="JACONW010000038">
    <property type="protein sequence ID" value="MBC3950185.1"/>
    <property type="molecule type" value="Genomic_DNA"/>
</dbReference>
<name>A0ABR7B0P9_9PSED</name>
<sequence length="87" mass="9683">MTQHTPLNQYPNSVLFINPEAPMADLHLCATQRLRAIKNLMSCLASTTTKDSDENQLAHVAEAAFLLLQDSCDVLELMEVRLDKVNA</sequence>
<evidence type="ECO:0000313" key="2">
    <source>
        <dbReference type="Proteomes" id="UP000651852"/>
    </source>
</evidence>
<protein>
    <recommendedName>
        <fullName evidence="3">DUF3077 domain-containing protein</fullName>
    </recommendedName>
</protein>
<evidence type="ECO:0000313" key="1">
    <source>
        <dbReference type="EMBL" id="MBC3950185.1"/>
    </source>
</evidence>
<organism evidence="1 2">
    <name type="scientific">Pseudomonas folii</name>
    <dbReference type="NCBI Taxonomy" id="2762593"/>
    <lineage>
        <taxon>Bacteria</taxon>
        <taxon>Pseudomonadati</taxon>
        <taxon>Pseudomonadota</taxon>
        <taxon>Gammaproteobacteria</taxon>
        <taxon>Pseudomonadales</taxon>
        <taxon>Pseudomonadaceae</taxon>
        <taxon>Pseudomonas</taxon>
    </lineage>
</organism>
<comment type="caution">
    <text evidence="1">The sequence shown here is derived from an EMBL/GenBank/DDBJ whole genome shotgun (WGS) entry which is preliminary data.</text>
</comment>